<evidence type="ECO:0000259" key="1">
    <source>
        <dbReference type="PROSITE" id="PS50878"/>
    </source>
</evidence>
<dbReference type="Proteomes" id="UP001634394">
    <property type="component" value="Unassembled WGS sequence"/>
</dbReference>
<keyword evidence="3" id="KW-1185">Reference proteome</keyword>
<dbReference type="InterPro" id="IPR000477">
    <property type="entry name" value="RT_dom"/>
</dbReference>
<proteinExistence type="predicted"/>
<organism evidence="2 3">
    <name type="scientific">Sinanodonta woodiana</name>
    <name type="common">Chinese pond mussel</name>
    <name type="synonym">Anodonta woodiana</name>
    <dbReference type="NCBI Taxonomy" id="1069815"/>
    <lineage>
        <taxon>Eukaryota</taxon>
        <taxon>Metazoa</taxon>
        <taxon>Spiralia</taxon>
        <taxon>Lophotrochozoa</taxon>
        <taxon>Mollusca</taxon>
        <taxon>Bivalvia</taxon>
        <taxon>Autobranchia</taxon>
        <taxon>Heteroconchia</taxon>
        <taxon>Palaeoheterodonta</taxon>
        <taxon>Unionida</taxon>
        <taxon>Unionoidea</taxon>
        <taxon>Unionidae</taxon>
        <taxon>Unioninae</taxon>
        <taxon>Sinanodonta</taxon>
    </lineage>
</organism>
<evidence type="ECO:0000313" key="2">
    <source>
        <dbReference type="EMBL" id="KAL3886192.1"/>
    </source>
</evidence>
<comment type="caution">
    <text evidence="2">The sequence shown here is derived from an EMBL/GenBank/DDBJ whole genome shotgun (WGS) entry which is preliminary data.</text>
</comment>
<dbReference type="EMBL" id="JBJQND010000002">
    <property type="protein sequence ID" value="KAL3886192.1"/>
    <property type="molecule type" value="Genomic_DNA"/>
</dbReference>
<dbReference type="AlphaFoldDB" id="A0ABD3XMB6"/>
<protein>
    <recommendedName>
        <fullName evidence="1">Reverse transcriptase domain-containing protein</fullName>
    </recommendedName>
</protein>
<dbReference type="Pfam" id="PF00078">
    <property type="entry name" value="RVT_1"/>
    <property type="match status" value="1"/>
</dbReference>
<dbReference type="PROSITE" id="PS50878">
    <property type="entry name" value="RT_POL"/>
    <property type="match status" value="1"/>
</dbReference>
<feature type="domain" description="Reverse transcriptase" evidence="1">
    <location>
        <begin position="1"/>
        <end position="138"/>
    </location>
</feature>
<sequence>MTQIISANGIHFSPVEVCCGFPKGSVLGPVIFFLYTQQLSSVIDHHPVLHQLYADDTQIYKSRHPTEVDATIHEVEKYISNVKSWMTCKKLQMNDDKTGAILIITQRLSYSHSLPQTINISNNNIIFSQSVQNLGVTLDSTLTLHQHVMNICRAAYLELRRIRSIRKYHSVDATKTLVFSFVPLRLDYCNSILSGSLHYLLQKLQKVKNTAERIIFRVPRSEHTSSLLCTIHWLSVQYRIQHKISSLCYISMTDSSPTYLPSLTHVYTPARSLHSSSANRILIFPQVKKSHMDNVRLHTKAQRSGMNCTLKLDSNKHWSLLRVI</sequence>
<reference evidence="2 3" key="1">
    <citation type="submission" date="2024-11" db="EMBL/GenBank/DDBJ databases">
        <title>Chromosome-level genome assembly of the freshwater bivalve Anodonta woodiana.</title>
        <authorList>
            <person name="Chen X."/>
        </authorList>
    </citation>
    <scope>NUCLEOTIDE SEQUENCE [LARGE SCALE GENOMIC DNA]</scope>
    <source>
        <strain evidence="2">MN2024</strain>
        <tissue evidence="2">Gills</tissue>
    </source>
</reference>
<dbReference type="PANTHER" id="PTHR33332">
    <property type="entry name" value="REVERSE TRANSCRIPTASE DOMAIN-CONTAINING PROTEIN"/>
    <property type="match status" value="1"/>
</dbReference>
<name>A0ABD3XMB6_SINWO</name>
<gene>
    <name evidence="2" type="ORF">ACJMK2_026201</name>
</gene>
<accession>A0ABD3XMB6</accession>
<evidence type="ECO:0000313" key="3">
    <source>
        <dbReference type="Proteomes" id="UP001634394"/>
    </source>
</evidence>